<proteinExistence type="inferred from homology"/>
<feature type="transmembrane region" description="Helical" evidence="7">
    <location>
        <begin position="116"/>
        <end position="138"/>
    </location>
</feature>
<feature type="transmembrane region" description="Helical" evidence="7">
    <location>
        <begin position="176"/>
        <end position="194"/>
    </location>
</feature>
<evidence type="ECO:0000256" key="7">
    <source>
        <dbReference type="SAM" id="Phobius"/>
    </source>
</evidence>
<dbReference type="Pfam" id="PF13440">
    <property type="entry name" value="Polysacc_synt_3"/>
    <property type="match status" value="1"/>
</dbReference>
<comment type="subcellular location">
    <subcellularLocation>
        <location evidence="1">Cell membrane</location>
        <topology evidence="1">Multi-pass membrane protein</topology>
    </subcellularLocation>
</comment>
<feature type="transmembrane region" description="Helical" evidence="7">
    <location>
        <begin position="328"/>
        <end position="345"/>
    </location>
</feature>
<dbReference type="RefSeq" id="WP_338110511.1">
    <property type="nucleotide sequence ID" value="NZ_JACIDH010000003.1"/>
</dbReference>
<keyword evidence="3" id="KW-1003">Cell membrane</keyword>
<feature type="transmembrane region" description="Helical" evidence="7">
    <location>
        <begin position="85"/>
        <end position="110"/>
    </location>
</feature>
<dbReference type="PANTHER" id="PTHR30250">
    <property type="entry name" value="PST FAMILY PREDICTED COLANIC ACID TRANSPORTER"/>
    <property type="match status" value="1"/>
</dbReference>
<feature type="transmembrane region" description="Helical" evidence="7">
    <location>
        <begin position="287"/>
        <end position="308"/>
    </location>
</feature>
<dbReference type="AlphaFoldDB" id="A0A7W6A833"/>
<name>A0A7W6A833_9SPHN</name>
<evidence type="ECO:0000256" key="1">
    <source>
        <dbReference type="ARBA" id="ARBA00004651"/>
    </source>
</evidence>
<feature type="transmembrane region" description="Helical" evidence="7">
    <location>
        <begin position="12"/>
        <end position="39"/>
    </location>
</feature>
<accession>A0A7W6A833</accession>
<keyword evidence="6 7" id="KW-0472">Membrane</keyword>
<organism evidence="8 9">
    <name type="scientific">Sphingomonas pseudosanguinis</name>
    <dbReference type="NCBI Taxonomy" id="413712"/>
    <lineage>
        <taxon>Bacteria</taxon>
        <taxon>Pseudomonadati</taxon>
        <taxon>Pseudomonadota</taxon>
        <taxon>Alphaproteobacteria</taxon>
        <taxon>Sphingomonadales</taxon>
        <taxon>Sphingomonadaceae</taxon>
        <taxon>Sphingomonas</taxon>
    </lineage>
</organism>
<feature type="transmembrane region" description="Helical" evidence="7">
    <location>
        <begin position="441"/>
        <end position="462"/>
    </location>
</feature>
<reference evidence="8 9" key="1">
    <citation type="submission" date="2020-08" db="EMBL/GenBank/DDBJ databases">
        <title>Genomic Encyclopedia of Type Strains, Phase IV (KMG-IV): sequencing the most valuable type-strain genomes for metagenomic binning, comparative biology and taxonomic classification.</title>
        <authorList>
            <person name="Goeker M."/>
        </authorList>
    </citation>
    <scope>NUCLEOTIDE SEQUENCE [LARGE SCALE GENOMIC DNA]</scope>
    <source>
        <strain evidence="8 9">DSM 19512</strain>
    </source>
</reference>
<dbReference type="EMBL" id="JACIDH010000003">
    <property type="protein sequence ID" value="MBB3878912.1"/>
    <property type="molecule type" value="Genomic_DNA"/>
</dbReference>
<evidence type="ECO:0000313" key="9">
    <source>
        <dbReference type="Proteomes" id="UP000538670"/>
    </source>
</evidence>
<dbReference type="Proteomes" id="UP000538670">
    <property type="component" value="Unassembled WGS sequence"/>
</dbReference>
<dbReference type="InterPro" id="IPR050833">
    <property type="entry name" value="Poly_Biosynth_Transport"/>
</dbReference>
<evidence type="ECO:0000256" key="2">
    <source>
        <dbReference type="ARBA" id="ARBA00007430"/>
    </source>
</evidence>
<gene>
    <name evidence="8" type="ORF">GGR48_001331</name>
</gene>
<sequence>MQKQDGYRRKVLGGTVTTIVTQVLRVGATIGTVIVASRILSPTDYGIYAMAAPVTGFAFMFQNIGFDHAVVQSDEVSDVQLSSLFWLNIGLCLVLALALVAAGPFVAMFYDNTQAGVLVAASGLLIAATAPNPLYNALLNREMRFQTQNLVDIISSVTMFTFTVTAALILRSYWALLAGALASTVMNTFSFMYFERWRPRFTFQWASIAPMVRFGGGVSIYGFALFITRNIDKVLIARVWGPATLGYYDRAYRLMAAPLQNFSGPLSRIILPVLARTREEPQRYRRAYLIFLQGIMTCAVPGVMAAAVGSDATVRFLLGDKWQAVGPIFAWLSGTAAMLLVNESAPWLMMSTNRSKVMMNWGLFASATVVIGFLIGLPWGAIGVAKACFIGEALRSPLLFWLSARDTSVRMWDIAKLHIVTIVSLGAAAATQMVLPAGLSPLPHLVILAIAAYAAAIPAQLLSEPGRELMAMVTGWIGKAARRPMRRPA</sequence>
<evidence type="ECO:0000256" key="6">
    <source>
        <dbReference type="ARBA" id="ARBA00023136"/>
    </source>
</evidence>
<evidence type="ECO:0000256" key="4">
    <source>
        <dbReference type="ARBA" id="ARBA00022692"/>
    </source>
</evidence>
<dbReference type="CDD" id="cd13127">
    <property type="entry name" value="MATE_tuaB_like"/>
    <property type="match status" value="1"/>
</dbReference>
<protein>
    <submittedName>
        <fullName evidence="8">PST family polysaccharide transporter</fullName>
    </submittedName>
</protein>
<keyword evidence="4 7" id="KW-0812">Transmembrane</keyword>
<comment type="caution">
    <text evidence="8">The sequence shown here is derived from an EMBL/GenBank/DDBJ whole genome shotgun (WGS) entry which is preliminary data.</text>
</comment>
<comment type="similarity">
    <text evidence="2">Belongs to the polysaccharide synthase family.</text>
</comment>
<feature type="transmembrane region" description="Helical" evidence="7">
    <location>
        <begin position="357"/>
        <end position="375"/>
    </location>
</feature>
<keyword evidence="5 7" id="KW-1133">Transmembrane helix</keyword>
<evidence type="ECO:0000256" key="5">
    <source>
        <dbReference type="ARBA" id="ARBA00022989"/>
    </source>
</evidence>
<dbReference type="GO" id="GO:0005886">
    <property type="term" value="C:plasma membrane"/>
    <property type="evidence" value="ECO:0007669"/>
    <property type="project" value="UniProtKB-SubCell"/>
</dbReference>
<keyword evidence="9" id="KW-1185">Reference proteome</keyword>
<dbReference type="PANTHER" id="PTHR30250:SF10">
    <property type="entry name" value="LIPOPOLYSACCHARIDE BIOSYNTHESIS PROTEIN WZXC"/>
    <property type="match status" value="1"/>
</dbReference>
<evidence type="ECO:0000256" key="3">
    <source>
        <dbReference type="ARBA" id="ARBA00022475"/>
    </source>
</evidence>
<evidence type="ECO:0000313" key="8">
    <source>
        <dbReference type="EMBL" id="MBB3878912.1"/>
    </source>
</evidence>
<feature type="transmembrane region" description="Helical" evidence="7">
    <location>
        <begin position="45"/>
        <end position="64"/>
    </location>
</feature>
<feature type="transmembrane region" description="Helical" evidence="7">
    <location>
        <begin position="214"/>
        <end position="231"/>
    </location>
</feature>